<dbReference type="GO" id="GO:0006355">
    <property type="term" value="P:regulation of DNA-templated transcription"/>
    <property type="evidence" value="ECO:0007669"/>
    <property type="project" value="TreeGrafter"/>
</dbReference>
<evidence type="ECO:0000313" key="7">
    <source>
        <dbReference type="Proteomes" id="UP000765507"/>
    </source>
</evidence>
<gene>
    <name evidence="6" type="primary">BAZ1A</name>
    <name evidence="6" type="ORF">G0U57_011782</name>
</gene>
<feature type="domain" description="WHIM1" evidence="4">
    <location>
        <begin position="88"/>
        <end position="133"/>
    </location>
</feature>
<keyword evidence="2" id="KW-0539">Nucleus</keyword>
<dbReference type="PANTHER" id="PTHR46510">
    <property type="entry name" value="BROMODOMAIN ADJACENT TO ZINC FINGER DOMAIN PROTEIN 1A"/>
    <property type="match status" value="1"/>
</dbReference>
<dbReference type="GO" id="GO:0000228">
    <property type="term" value="C:nuclear chromosome"/>
    <property type="evidence" value="ECO:0007669"/>
    <property type="project" value="TreeGrafter"/>
</dbReference>
<feature type="compositionally biased region" description="Acidic residues" evidence="3">
    <location>
        <begin position="225"/>
        <end position="235"/>
    </location>
</feature>
<protein>
    <submittedName>
        <fullName evidence="6">Bromodomain adjacent to zinc finger domain 1A</fullName>
    </submittedName>
</protein>
<dbReference type="GO" id="GO:0003677">
    <property type="term" value="F:DNA binding"/>
    <property type="evidence" value="ECO:0007669"/>
    <property type="project" value="TreeGrafter"/>
</dbReference>
<feature type="compositionally biased region" description="Basic and acidic residues" evidence="3">
    <location>
        <begin position="213"/>
        <end position="224"/>
    </location>
</feature>
<feature type="compositionally biased region" description="Acidic residues" evidence="3">
    <location>
        <begin position="201"/>
        <end position="211"/>
    </location>
</feature>
<evidence type="ECO:0000259" key="5">
    <source>
        <dbReference type="Pfam" id="PF15613"/>
    </source>
</evidence>
<dbReference type="OrthoDB" id="332390at2759"/>
<dbReference type="InterPro" id="IPR028942">
    <property type="entry name" value="WHIM1_dom"/>
</dbReference>
<feature type="region of interest" description="Disordered" evidence="3">
    <location>
        <begin position="169"/>
        <end position="281"/>
    </location>
</feature>
<feature type="domain" description="WHIM2" evidence="5">
    <location>
        <begin position="299"/>
        <end position="429"/>
    </location>
</feature>
<dbReference type="GO" id="GO:0031445">
    <property type="term" value="P:regulation of heterochromatin formation"/>
    <property type="evidence" value="ECO:0007669"/>
    <property type="project" value="TreeGrafter"/>
</dbReference>
<dbReference type="EMBL" id="JAHGAV010000030">
    <property type="protein sequence ID" value="KAG6936787.1"/>
    <property type="molecule type" value="Genomic_DNA"/>
</dbReference>
<feature type="compositionally biased region" description="Basic and acidic residues" evidence="3">
    <location>
        <begin position="169"/>
        <end position="193"/>
    </location>
</feature>
<dbReference type="AlphaFoldDB" id="A0A8T1T762"/>
<organism evidence="6 7">
    <name type="scientific">Chelydra serpentina</name>
    <name type="common">Snapping turtle</name>
    <name type="synonym">Testudo serpentina</name>
    <dbReference type="NCBI Taxonomy" id="8475"/>
    <lineage>
        <taxon>Eukaryota</taxon>
        <taxon>Metazoa</taxon>
        <taxon>Chordata</taxon>
        <taxon>Craniata</taxon>
        <taxon>Vertebrata</taxon>
        <taxon>Euteleostomi</taxon>
        <taxon>Archelosauria</taxon>
        <taxon>Testudinata</taxon>
        <taxon>Testudines</taxon>
        <taxon>Cryptodira</taxon>
        <taxon>Durocryptodira</taxon>
        <taxon>Americhelydia</taxon>
        <taxon>Chelydroidea</taxon>
        <taxon>Chelydridae</taxon>
        <taxon>Chelydra</taxon>
    </lineage>
</organism>
<evidence type="ECO:0000256" key="1">
    <source>
        <dbReference type="ARBA" id="ARBA00004123"/>
    </source>
</evidence>
<evidence type="ECO:0000256" key="2">
    <source>
        <dbReference type="ARBA" id="ARBA00023242"/>
    </source>
</evidence>
<sequence length="619" mass="70551">KDLTEALDEDADPTKSALFAVATLAAAWPQLHQGCNLKNLDLDSCTLSEILRLHILASGADVTSANAKYRYQKRGGFDATDDACMELRLSNPGLLKKLSSTSVYDLSPGEKMKILHALCGKLLTLVSTRDFIEDSVDVLRQAKQEFRELKAEQHRKEREAAAARIRKRKEERLKEQEQKMKEKQEKLKEEEQRNPAAEVSVGEEEREDLDTSTESKEIEQKEQDLDTVTEDEEEPGQNKKGRRGKRGQNGFKEFTRQDETSCEKSEPLTAEEEEALKREQQRKEKELIEKIQNATACTNISPLGRDRMYRRYWIFPSVPGLFIEEDYSGLTEDMLLPRPSSFQNSVQSHITNELQVSTKTGESLKSSESTSNINQDSYASVAVEVPRPVYKPNRWCFYNSREQLDQLLEALNSRGHRESALKETLLQEKNRIYEQLNSFSVEKFHIPDKPQSDNKPLSSGRGRIQNAYDPFQTCAEKQLELRLRDFLLDIEDRIYQGTLGAIKVTDRQSWRAALENGQYELLNEENKENGILKTVNEDVEEMESDDQAKFILKDRLVGLKTEAPSTASTNTSTPQPVNNVVNYLASALLQIEQGIERRFLKAPLDASDGGRSYKTVLDR</sequence>
<feature type="non-terminal residue" evidence="6">
    <location>
        <position position="1"/>
    </location>
</feature>
<reference evidence="6 7" key="1">
    <citation type="journal article" date="2020" name="G3 (Bethesda)">
        <title>Draft Genome of the Common Snapping Turtle, Chelydra serpentina, a Model for Phenotypic Plasticity in Reptiles.</title>
        <authorList>
            <person name="Das D."/>
            <person name="Singh S.K."/>
            <person name="Bierstedt J."/>
            <person name="Erickson A."/>
            <person name="Galli G.L.J."/>
            <person name="Crossley D.A. 2nd"/>
            <person name="Rhen T."/>
        </authorList>
    </citation>
    <scope>NUCLEOTIDE SEQUENCE [LARGE SCALE GENOMIC DNA]</scope>
    <source>
        <strain evidence="6">KW</strain>
    </source>
</reference>
<dbReference type="PANTHER" id="PTHR46510:SF1">
    <property type="entry name" value="BROMODOMAIN ADJACENT TO ZINC FINGER DOMAIN PROTEIN 1A"/>
    <property type="match status" value="1"/>
</dbReference>
<dbReference type="InterPro" id="IPR028941">
    <property type="entry name" value="WHIM2_dom"/>
</dbReference>
<evidence type="ECO:0000256" key="3">
    <source>
        <dbReference type="SAM" id="MobiDB-lite"/>
    </source>
</evidence>
<dbReference type="GO" id="GO:0045740">
    <property type="term" value="P:positive regulation of DNA replication"/>
    <property type="evidence" value="ECO:0007669"/>
    <property type="project" value="TreeGrafter"/>
</dbReference>
<dbReference type="Pfam" id="PF15612">
    <property type="entry name" value="WHIM1"/>
    <property type="match status" value="1"/>
</dbReference>
<evidence type="ECO:0000259" key="4">
    <source>
        <dbReference type="Pfam" id="PF15612"/>
    </source>
</evidence>
<dbReference type="GO" id="GO:0006338">
    <property type="term" value="P:chromatin remodeling"/>
    <property type="evidence" value="ECO:0007669"/>
    <property type="project" value="InterPro"/>
</dbReference>
<dbReference type="GO" id="GO:0008623">
    <property type="term" value="C:CHRAC"/>
    <property type="evidence" value="ECO:0007669"/>
    <property type="project" value="TreeGrafter"/>
</dbReference>
<proteinExistence type="predicted"/>
<dbReference type="Proteomes" id="UP000765507">
    <property type="component" value="Unassembled WGS sequence"/>
</dbReference>
<keyword evidence="7" id="KW-1185">Reference proteome</keyword>
<comment type="subcellular location">
    <subcellularLocation>
        <location evidence="1">Nucleus</location>
    </subcellularLocation>
</comment>
<name>A0A8T1T762_CHESE</name>
<accession>A0A8T1T762</accession>
<dbReference type="InterPro" id="IPR047171">
    <property type="entry name" value="BAZ1A"/>
</dbReference>
<feature type="compositionally biased region" description="Basic and acidic residues" evidence="3">
    <location>
        <begin position="253"/>
        <end position="266"/>
    </location>
</feature>
<comment type="caution">
    <text evidence="6">The sequence shown here is derived from an EMBL/GenBank/DDBJ whole genome shotgun (WGS) entry which is preliminary data.</text>
</comment>
<dbReference type="Pfam" id="PF15613">
    <property type="entry name" value="WSD"/>
    <property type="match status" value="1"/>
</dbReference>
<evidence type="ECO:0000313" key="6">
    <source>
        <dbReference type="EMBL" id="KAG6936787.1"/>
    </source>
</evidence>